<sequence>MTPRAPVEPEARRPPLFHFSEDPDIRVFVPRPVRVGIDRGAARAWLNGPLVWAIAADFCLLYLFPRDCPRIVIWPTAETTPEDRQAWFGDVTGRAVAYVEEAWAERIAGGTIQRYRMPPGTFEPAGDPGAWVSRHAIVPERRDTLRNLPAAMAAAGLELRILPRLTPLAPIWTSTLHASGIRLRNAQDWVTPEGGPPRPIRGDRPGCGEGRAPGTEERASVRFRVQG</sequence>
<comment type="caution">
    <text evidence="2">The sequence shown here is derived from an EMBL/GenBank/DDBJ whole genome shotgun (WGS) entry which is preliminary data.</text>
</comment>
<dbReference type="EMBL" id="JBEPMM010000022">
    <property type="protein sequence ID" value="MET3695126.1"/>
    <property type="molecule type" value="Genomic_DNA"/>
</dbReference>
<evidence type="ECO:0000313" key="3">
    <source>
        <dbReference type="Proteomes" id="UP001549145"/>
    </source>
</evidence>
<protein>
    <submittedName>
        <fullName evidence="2">Uncharacterized protein</fullName>
    </submittedName>
</protein>
<feature type="region of interest" description="Disordered" evidence="1">
    <location>
        <begin position="187"/>
        <end position="227"/>
    </location>
</feature>
<proteinExistence type="predicted"/>
<name>A0ABV2LBA5_9HYPH</name>
<evidence type="ECO:0000313" key="2">
    <source>
        <dbReference type="EMBL" id="MET3695126.1"/>
    </source>
</evidence>
<organism evidence="2 3">
    <name type="scientific">Methylobacterium goesingense</name>
    <dbReference type="NCBI Taxonomy" id="243690"/>
    <lineage>
        <taxon>Bacteria</taxon>
        <taxon>Pseudomonadati</taxon>
        <taxon>Pseudomonadota</taxon>
        <taxon>Alphaproteobacteria</taxon>
        <taxon>Hyphomicrobiales</taxon>
        <taxon>Methylobacteriaceae</taxon>
        <taxon>Methylobacterium</taxon>
    </lineage>
</organism>
<dbReference type="Pfam" id="PF21820">
    <property type="entry name" value="DUF6886"/>
    <property type="match status" value="1"/>
</dbReference>
<accession>A0ABV2LBA5</accession>
<reference evidence="2 3" key="1">
    <citation type="submission" date="2024-06" db="EMBL/GenBank/DDBJ databases">
        <title>Genomic Encyclopedia of Type Strains, Phase IV (KMG-IV): sequencing the most valuable type-strain genomes for metagenomic binning, comparative biology and taxonomic classification.</title>
        <authorList>
            <person name="Goeker M."/>
        </authorList>
    </citation>
    <scope>NUCLEOTIDE SEQUENCE [LARGE SCALE GENOMIC DNA]</scope>
    <source>
        <strain evidence="2 3">DSM 21331</strain>
    </source>
</reference>
<dbReference type="Proteomes" id="UP001549145">
    <property type="component" value="Unassembled WGS sequence"/>
</dbReference>
<evidence type="ECO:0000256" key="1">
    <source>
        <dbReference type="SAM" id="MobiDB-lite"/>
    </source>
</evidence>
<dbReference type="InterPro" id="IPR049253">
    <property type="entry name" value="DUF6886"/>
</dbReference>
<gene>
    <name evidence="2" type="ORF">ABID43_004691</name>
</gene>
<keyword evidence="3" id="KW-1185">Reference proteome</keyword>